<dbReference type="AlphaFoldDB" id="A0AA38ZDF5"/>
<dbReference type="InterPro" id="IPR011989">
    <property type="entry name" value="ARM-like"/>
</dbReference>
<keyword evidence="3" id="KW-1185">Reference proteome</keyword>
<reference evidence="2 3" key="1">
    <citation type="journal article" date="2023" name="BMC Biotechnol.">
        <title>Vitis rotundifolia cv Carlos genome sequencing.</title>
        <authorList>
            <person name="Huff M."/>
            <person name="Hulse-Kemp A."/>
            <person name="Scheffler B."/>
            <person name="Youngblood R."/>
            <person name="Simpson S."/>
            <person name="Babiker E."/>
            <person name="Staton M."/>
        </authorList>
    </citation>
    <scope>NUCLEOTIDE SEQUENCE [LARGE SCALE GENOMIC DNA]</scope>
    <source>
        <tissue evidence="2">Leaf</tissue>
    </source>
</reference>
<accession>A0AA38ZDF5</accession>
<protein>
    <submittedName>
        <fullName evidence="2">Uncharacterized protein</fullName>
    </submittedName>
</protein>
<comment type="caution">
    <text evidence="2">The sequence shown here is derived from an EMBL/GenBank/DDBJ whole genome shotgun (WGS) entry which is preliminary data.</text>
</comment>
<dbReference type="Proteomes" id="UP001168098">
    <property type="component" value="Unassembled WGS sequence"/>
</dbReference>
<dbReference type="InterPro" id="IPR016024">
    <property type="entry name" value="ARM-type_fold"/>
</dbReference>
<evidence type="ECO:0000256" key="1">
    <source>
        <dbReference type="ARBA" id="ARBA00006385"/>
    </source>
</evidence>
<gene>
    <name evidence="2" type="ORF">PVL29_015397</name>
</gene>
<evidence type="ECO:0000313" key="2">
    <source>
        <dbReference type="EMBL" id="KAJ9686473.1"/>
    </source>
</evidence>
<dbReference type="EMBL" id="JARBHA010000012">
    <property type="protein sequence ID" value="KAJ9686473.1"/>
    <property type="molecule type" value="Genomic_DNA"/>
</dbReference>
<dbReference type="GO" id="GO:0030014">
    <property type="term" value="C:CCR4-NOT complex"/>
    <property type="evidence" value="ECO:0007669"/>
    <property type="project" value="InterPro"/>
</dbReference>
<sequence length="323" mass="36131">MSNFSFSDWSHFLDQWGASSSSSSSNANHMPEKITPTTTSVEKLIKDIDNPLTREHALFLLSRNRGIRADLAPLLWNSSGTIYLLLQEITSAYRILSSPELVARATNNVCNALALLQCVASNPDTRMNLIQANIPCYLYPFLEAKNKEKPYEYLRLTSLGVIGALVKVDNAEIVHFLLQSEIVPLCLRCMEVGNELSKTVATFIIQKILVQDEGLRYFCSFAERFFALARVMGTMVDNLVEEPSQRLLKHIIHCYVRLSNCPRACDGFKICLPIRLRDAAILNLVQDDPVALEWLRQLFFNIATGNRVSSSAIGETLGSLLAS</sequence>
<dbReference type="Gene3D" id="1.25.10.10">
    <property type="entry name" value="Leucine-rich Repeat Variant"/>
    <property type="match status" value="1"/>
</dbReference>
<organism evidence="2 3">
    <name type="scientific">Vitis rotundifolia</name>
    <name type="common">Muscadine grape</name>
    <dbReference type="NCBI Taxonomy" id="103349"/>
    <lineage>
        <taxon>Eukaryota</taxon>
        <taxon>Viridiplantae</taxon>
        <taxon>Streptophyta</taxon>
        <taxon>Embryophyta</taxon>
        <taxon>Tracheophyta</taxon>
        <taxon>Spermatophyta</taxon>
        <taxon>Magnoliopsida</taxon>
        <taxon>eudicotyledons</taxon>
        <taxon>Gunneridae</taxon>
        <taxon>Pentapetalae</taxon>
        <taxon>rosids</taxon>
        <taxon>Vitales</taxon>
        <taxon>Vitaceae</taxon>
        <taxon>Viteae</taxon>
        <taxon>Vitis</taxon>
    </lineage>
</organism>
<dbReference type="Pfam" id="PF04078">
    <property type="entry name" value="Rcd1"/>
    <property type="match status" value="1"/>
</dbReference>
<dbReference type="InterPro" id="IPR007216">
    <property type="entry name" value="CNOT9"/>
</dbReference>
<evidence type="ECO:0000313" key="3">
    <source>
        <dbReference type="Proteomes" id="UP001168098"/>
    </source>
</evidence>
<proteinExistence type="inferred from homology"/>
<dbReference type="PANTHER" id="PTHR12262">
    <property type="entry name" value="CCR4-NOT TRANSCRIPTION COMPLEX SUBUNIT 9"/>
    <property type="match status" value="1"/>
</dbReference>
<dbReference type="SUPFAM" id="SSF48371">
    <property type="entry name" value="ARM repeat"/>
    <property type="match status" value="1"/>
</dbReference>
<comment type="similarity">
    <text evidence="1">Belongs to the CNOT9 family.</text>
</comment>
<dbReference type="GO" id="GO:0006402">
    <property type="term" value="P:mRNA catabolic process"/>
    <property type="evidence" value="ECO:0007669"/>
    <property type="project" value="InterPro"/>
</dbReference>
<dbReference type="FunFam" id="1.25.10.10:FF:000334">
    <property type="entry name" value="Cell differentiation protein-like protein"/>
    <property type="match status" value="1"/>
</dbReference>
<name>A0AA38ZDF5_VITRO</name>